<keyword evidence="3" id="KW-1185">Reference proteome</keyword>
<name>A0A6G1KPM1_9PLEO</name>
<dbReference type="Gene3D" id="3.40.830.10">
    <property type="entry name" value="LigB-like"/>
    <property type="match status" value="2"/>
</dbReference>
<dbReference type="EMBL" id="MU005765">
    <property type="protein sequence ID" value="KAF2714277.1"/>
    <property type="molecule type" value="Genomic_DNA"/>
</dbReference>
<evidence type="ECO:0000256" key="1">
    <source>
        <dbReference type="ARBA" id="ARBA00023002"/>
    </source>
</evidence>
<dbReference type="SUPFAM" id="SSF53213">
    <property type="entry name" value="LigB-like"/>
    <property type="match status" value="2"/>
</dbReference>
<sequence length="153" mass="17045">MATANKTWSGRTPVYFLGIGGPDSIENTEHPAYAQLATIGQDITTQVKPKAVVVFSAHWCHITSLGMHLTPKNHGDPRVYDLRSYFSFDEALEETATADPKERQANMAALMSRGNARKAYPNREHHLPVYVGTGTADMDVRKIFWTLPERSLS</sequence>
<dbReference type="GO" id="GO:0016491">
    <property type="term" value="F:oxidoreductase activity"/>
    <property type="evidence" value="ECO:0007669"/>
    <property type="project" value="UniProtKB-KW"/>
</dbReference>
<gene>
    <name evidence="2" type="ORF">K504DRAFT_499041</name>
</gene>
<protein>
    <recommendedName>
        <fullName evidence="4">Extradiol ring-cleavage dioxygenase class III enzyme subunit B domain-containing protein</fullName>
    </recommendedName>
</protein>
<proteinExistence type="predicted"/>
<dbReference type="PANTHER" id="PTHR30096:SF0">
    <property type="entry name" value="4,5-DOPA DIOXYGENASE EXTRADIOL-LIKE PROTEIN"/>
    <property type="match status" value="1"/>
</dbReference>
<dbReference type="PANTHER" id="PTHR30096">
    <property type="entry name" value="4,5-DOPA DIOXYGENASE EXTRADIOL-LIKE PROTEIN"/>
    <property type="match status" value="1"/>
</dbReference>
<accession>A0A6G1KPM1</accession>
<dbReference type="AlphaFoldDB" id="A0A6G1KPM1"/>
<evidence type="ECO:0008006" key="4">
    <source>
        <dbReference type="Google" id="ProtNLM"/>
    </source>
</evidence>
<dbReference type="Proteomes" id="UP000799428">
    <property type="component" value="Unassembled WGS sequence"/>
</dbReference>
<reference evidence="2" key="1">
    <citation type="journal article" date="2020" name="Stud. Mycol.">
        <title>101 Dothideomycetes genomes: a test case for predicting lifestyles and emergence of pathogens.</title>
        <authorList>
            <person name="Haridas S."/>
            <person name="Albert R."/>
            <person name="Binder M."/>
            <person name="Bloem J."/>
            <person name="Labutti K."/>
            <person name="Salamov A."/>
            <person name="Andreopoulos B."/>
            <person name="Baker S."/>
            <person name="Barry K."/>
            <person name="Bills G."/>
            <person name="Bluhm B."/>
            <person name="Cannon C."/>
            <person name="Castanera R."/>
            <person name="Culley D."/>
            <person name="Daum C."/>
            <person name="Ezra D."/>
            <person name="Gonzalez J."/>
            <person name="Henrissat B."/>
            <person name="Kuo A."/>
            <person name="Liang C."/>
            <person name="Lipzen A."/>
            <person name="Lutzoni F."/>
            <person name="Magnuson J."/>
            <person name="Mondo S."/>
            <person name="Nolan M."/>
            <person name="Ohm R."/>
            <person name="Pangilinan J."/>
            <person name="Park H.-J."/>
            <person name="Ramirez L."/>
            <person name="Alfaro M."/>
            <person name="Sun H."/>
            <person name="Tritt A."/>
            <person name="Yoshinaga Y."/>
            <person name="Zwiers L.-H."/>
            <person name="Turgeon B."/>
            <person name="Goodwin S."/>
            <person name="Spatafora J."/>
            <person name="Crous P."/>
            <person name="Grigoriev I."/>
        </authorList>
    </citation>
    <scope>NUCLEOTIDE SEQUENCE</scope>
    <source>
        <strain evidence="2">CBS 279.74</strain>
    </source>
</reference>
<keyword evidence="1" id="KW-0560">Oxidoreductase</keyword>
<dbReference type="OrthoDB" id="7396853at2759"/>
<evidence type="ECO:0000313" key="3">
    <source>
        <dbReference type="Proteomes" id="UP000799428"/>
    </source>
</evidence>
<organism evidence="2 3">
    <name type="scientific">Pleomassaria siparia CBS 279.74</name>
    <dbReference type="NCBI Taxonomy" id="1314801"/>
    <lineage>
        <taxon>Eukaryota</taxon>
        <taxon>Fungi</taxon>
        <taxon>Dikarya</taxon>
        <taxon>Ascomycota</taxon>
        <taxon>Pezizomycotina</taxon>
        <taxon>Dothideomycetes</taxon>
        <taxon>Pleosporomycetidae</taxon>
        <taxon>Pleosporales</taxon>
        <taxon>Pleomassariaceae</taxon>
        <taxon>Pleomassaria</taxon>
    </lineage>
</organism>
<evidence type="ECO:0000313" key="2">
    <source>
        <dbReference type="EMBL" id="KAF2714277.1"/>
    </source>
</evidence>